<dbReference type="GO" id="GO:0032259">
    <property type="term" value="P:methylation"/>
    <property type="evidence" value="ECO:0007669"/>
    <property type="project" value="UniProtKB-KW"/>
</dbReference>
<feature type="domain" description="O-methyltransferase dimerisation" evidence="5">
    <location>
        <begin position="22"/>
        <end position="79"/>
    </location>
</feature>
<dbReference type="InterPro" id="IPR012967">
    <property type="entry name" value="COMT_dimerisation"/>
</dbReference>
<dbReference type="Gene3D" id="1.10.10.10">
    <property type="entry name" value="Winged helix-like DNA-binding domain superfamily/Winged helix DNA-binding domain"/>
    <property type="match status" value="1"/>
</dbReference>
<dbReference type="InterPro" id="IPR036388">
    <property type="entry name" value="WH-like_DNA-bd_sf"/>
</dbReference>
<comment type="caution">
    <text evidence="6">The sequence shown here is derived from an EMBL/GenBank/DDBJ whole genome shotgun (WGS) entry which is preliminary data.</text>
</comment>
<dbReference type="GO" id="GO:0008168">
    <property type="term" value="F:methyltransferase activity"/>
    <property type="evidence" value="ECO:0007669"/>
    <property type="project" value="UniProtKB-KW"/>
</dbReference>
<dbReference type="Pfam" id="PF00891">
    <property type="entry name" value="Methyltransf_2"/>
    <property type="match status" value="1"/>
</dbReference>
<keyword evidence="7" id="KW-1185">Reference proteome</keyword>
<dbReference type="PANTHER" id="PTHR43712:SF2">
    <property type="entry name" value="O-METHYLTRANSFERASE CICE"/>
    <property type="match status" value="1"/>
</dbReference>
<name>A0ABV6MQJ0_9PSEU</name>
<feature type="domain" description="O-methyltransferase C-terminal" evidence="4">
    <location>
        <begin position="151"/>
        <end position="268"/>
    </location>
</feature>
<protein>
    <submittedName>
        <fullName evidence="6">Methyltransferase</fullName>
    </submittedName>
</protein>
<dbReference type="CDD" id="cd02440">
    <property type="entry name" value="AdoMet_MTases"/>
    <property type="match status" value="1"/>
</dbReference>
<reference evidence="6 7" key="1">
    <citation type="submission" date="2024-09" db="EMBL/GenBank/DDBJ databases">
        <authorList>
            <person name="Sun Q."/>
            <person name="Mori K."/>
        </authorList>
    </citation>
    <scope>NUCLEOTIDE SEQUENCE [LARGE SCALE GENOMIC DNA]</scope>
    <source>
        <strain evidence="6 7">TBRC 1432</strain>
    </source>
</reference>
<dbReference type="SUPFAM" id="SSF53335">
    <property type="entry name" value="S-adenosyl-L-methionine-dependent methyltransferases"/>
    <property type="match status" value="1"/>
</dbReference>
<evidence type="ECO:0000313" key="7">
    <source>
        <dbReference type="Proteomes" id="UP001589810"/>
    </source>
</evidence>
<evidence type="ECO:0000313" key="6">
    <source>
        <dbReference type="EMBL" id="MFC0542101.1"/>
    </source>
</evidence>
<gene>
    <name evidence="6" type="ORF">ACFFH7_11460</name>
</gene>
<evidence type="ECO:0000256" key="1">
    <source>
        <dbReference type="ARBA" id="ARBA00022603"/>
    </source>
</evidence>
<evidence type="ECO:0000259" key="4">
    <source>
        <dbReference type="Pfam" id="PF00891"/>
    </source>
</evidence>
<sequence length="291" mass="30558">MTAAQNTGALLGLHRAAATLSAYSAAVQLGLVDHIDRTPATVDELAMACGASVRGVRVVLATLADSGLVQLRADGRYEPATAGLASVHSMLPWRDQVTDTVRTGLPAREAERDVITVLLHGMRTDVVAELPAAKRILDVSVDGAPCGTTLAARDPQARVSVLDVPANRRTSCRQFDFLPGGLFDAQPGPGEYDLVVLSGVCHLVDADCAAELIRRYAPALRAGGTLAVIDTLAGSQGAATHELSLLLRTRGGVIHDPADYRRWLADAGLTALRRVDVGRQPALTVLTGLKP</sequence>
<dbReference type="InterPro" id="IPR036390">
    <property type="entry name" value="WH_DNA-bd_sf"/>
</dbReference>
<dbReference type="Gene3D" id="3.40.50.150">
    <property type="entry name" value="Vaccinia Virus protein VP39"/>
    <property type="match status" value="1"/>
</dbReference>
<dbReference type="InterPro" id="IPR001077">
    <property type="entry name" value="COMT_C"/>
</dbReference>
<accession>A0ABV6MQJ0</accession>
<keyword evidence="2" id="KW-0808">Transferase</keyword>
<dbReference type="InterPro" id="IPR029063">
    <property type="entry name" value="SAM-dependent_MTases_sf"/>
</dbReference>
<dbReference type="SUPFAM" id="SSF46785">
    <property type="entry name" value="Winged helix' DNA-binding domain"/>
    <property type="match status" value="1"/>
</dbReference>
<keyword evidence="1 6" id="KW-0489">Methyltransferase</keyword>
<dbReference type="RefSeq" id="WP_273943102.1">
    <property type="nucleotide sequence ID" value="NZ_CP097263.1"/>
</dbReference>
<organism evidence="6 7">
    <name type="scientific">Kutzneria chonburiensis</name>
    <dbReference type="NCBI Taxonomy" id="1483604"/>
    <lineage>
        <taxon>Bacteria</taxon>
        <taxon>Bacillati</taxon>
        <taxon>Actinomycetota</taxon>
        <taxon>Actinomycetes</taxon>
        <taxon>Pseudonocardiales</taxon>
        <taxon>Pseudonocardiaceae</taxon>
        <taxon>Kutzneria</taxon>
    </lineage>
</organism>
<keyword evidence="3" id="KW-0949">S-adenosyl-L-methionine</keyword>
<dbReference type="Pfam" id="PF08100">
    <property type="entry name" value="Dimerisation"/>
    <property type="match status" value="1"/>
</dbReference>
<evidence type="ECO:0000256" key="3">
    <source>
        <dbReference type="ARBA" id="ARBA00022691"/>
    </source>
</evidence>
<proteinExistence type="predicted"/>
<dbReference type="Proteomes" id="UP001589810">
    <property type="component" value="Unassembled WGS sequence"/>
</dbReference>
<dbReference type="EMBL" id="JBHLUD010000003">
    <property type="protein sequence ID" value="MFC0542101.1"/>
    <property type="molecule type" value="Genomic_DNA"/>
</dbReference>
<evidence type="ECO:0000256" key="2">
    <source>
        <dbReference type="ARBA" id="ARBA00022679"/>
    </source>
</evidence>
<dbReference type="PANTHER" id="PTHR43712">
    <property type="entry name" value="PUTATIVE (AFU_ORTHOLOGUE AFUA_4G14580)-RELATED"/>
    <property type="match status" value="1"/>
</dbReference>
<evidence type="ECO:0000259" key="5">
    <source>
        <dbReference type="Pfam" id="PF08100"/>
    </source>
</evidence>